<dbReference type="Proteomes" id="UP000019205">
    <property type="component" value="Chromosome"/>
</dbReference>
<dbReference type="HOGENOM" id="CLU_1624832_0_0_6"/>
<dbReference type="STRING" id="314285.KT71_17571"/>
<keyword evidence="2" id="KW-1185">Reference proteome</keyword>
<reference evidence="1 2" key="2">
    <citation type="journal article" date="2009" name="PLoS ONE">
        <title>The photosynthetic apparatus and its regulation in the aerobic gammaproteobacterium Congregibacter litoralis gen. nov., sp. nov.</title>
        <authorList>
            <person name="Spring S."/>
            <person name="Lunsdorf H."/>
            <person name="Fuchs B.M."/>
            <person name="Tindall B.J."/>
        </authorList>
    </citation>
    <scope>NUCLEOTIDE SEQUENCE [LARGE SCALE GENOMIC DNA]</scope>
    <source>
        <strain evidence="1">KT71</strain>
    </source>
</reference>
<accession>A4A479</accession>
<proteinExistence type="predicted"/>
<evidence type="ECO:0000313" key="1">
    <source>
        <dbReference type="EMBL" id="EAQ99502.1"/>
    </source>
</evidence>
<dbReference type="AlphaFoldDB" id="A4A479"/>
<dbReference type="eggNOG" id="ENOG5032SUN">
    <property type="taxonomic scope" value="Bacteria"/>
</dbReference>
<comment type="caution">
    <text evidence="1">The sequence shown here is derived from an EMBL/GenBank/DDBJ whole genome shotgun (WGS) entry which is preliminary data.</text>
</comment>
<reference evidence="1 2" key="1">
    <citation type="journal article" date="2007" name="Proc. Natl. Acad. Sci. U.S.A.">
        <title>Characterization of a marine gammaproteobacterium capable of aerobic anoxygenic photosynthesis.</title>
        <authorList>
            <person name="Fuchs B.M."/>
            <person name="Spring S."/>
            <person name="Teeling H."/>
            <person name="Quast C."/>
            <person name="Wulf J."/>
            <person name="Schattenhofer M."/>
            <person name="Yan S."/>
            <person name="Ferriera S."/>
            <person name="Johnson J."/>
            <person name="Glockner F.O."/>
            <person name="Amann R."/>
        </authorList>
    </citation>
    <scope>NUCLEOTIDE SEQUENCE [LARGE SCALE GENOMIC DNA]</scope>
    <source>
        <strain evidence="1">KT71</strain>
    </source>
</reference>
<dbReference type="EMBL" id="AAOA02000001">
    <property type="protein sequence ID" value="EAQ99502.1"/>
    <property type="molecule type" value="Genomic_DNA"/>
</dbReference>
<evidence type="ECO:0000313" key="2">
    <source>
        <dbReference type="Proteomes" id="UP000019205"/>
    </source>
</evidence>
<name>A4A479_9GAMM</name>
<organism evidence="1 2">
    <name type="scientific">Congregibacter litoralis KT71</name>
    <dbReference type="NCBI Taxonomy" id="314285"/>
    <lineage>
        <taxon>Bacteria</taxon>
        <taxon>Pseudomonadati</taxon>
        <taxon>Pseudomonadota</taxon>
        <taxon>Gammaproteobacteria</taxon>
        <taxon>Cellvibrionales</taxon>
        <taxon>Halieaceae</taxon>
        <taxon>Congregibacter</taxon>
    </lineage>
</organism>
<protein>
    <submittedName>
        <fullName evidence="1">Uncharacterized protein</fullName>
    </submittedName>
</protein>
<gene>
    <name evidence="1" type="ORF">KT71_17571</name>
</gene>
<sequence length="169" mass="19176">MGRLRNVAKTPLAMRTTHIDDFHYCCAEVFCALYAAFPVPYLLLVEDTTGPIKWDMTGLPDRRSQACFETFVWLAEHDLLRFRTLEPRNTGIEGAVLTQKAFVLLTSHITWTSGDMTSRIEALLEARRNRAYADLEMLINDIFRANCTWSAPVTAKPLPKSEPLEPVDS</sequence>